<keyword evidence="2" id="KW-1185">Reference proteome</keyword>
<accession>A0A419S8D3</accession>
<proteinExistence type="predicted"/>
<dbReference type="AlphaFoldDB" id="A0A419S8D3"/>
<evidence type="ECO:0000313" key="2">
    <source>
        <dbReference type="Proteomes" id="UP000283433"/>
    </source>
</evidence>
<dbReference type="Proteomes" id="UP000283433">
    <property type="component" value="Unassembled WGS sequence"/>
</dbReference>
<sequence length="71" mass="8170">METINIKAYTSDSSKIDALKAFMKALKIKFEVSKETPYNQEFVNKILEGEQDLLKGKGEKMTLDELKALWK</sequence>
<dbReference type="RefSeq" id="WP_120181073.1">
    <property type="nucleotide sequence ID" value="NZ_MBTA01000006.1"/>
</dbReference>
<gene>
    <name evidence="1" type="ORF">BCY91_16300</name>
</gene>
<protein>
    <submittedName>
        <fullName evidence="1">Uncharacterized protein</fullName>
    </submittedName>
</protein>
<comment type="caution">
    <text evidence="1">The sequence shown here is derived from an EMBL/GenBank/DDBJ whole genome shotgun (WGS) entry which is preliminary data.</text>
</comment>
<reference evidence="1 2" key="1">
    <citation type="submission" date="2016-07" db="EMBL/GenBank/DDBJ databases">
        <title>Genome of Pelobium manganitolerans.</title>
        <authorList>
            <person name="Wu S."/>
            <person name="Wang G."/>
        </authorList>
    </citation>
    <scope>NUCLEOTIDE SEQUENCE [LARGE SCALE GENOMIC DNA]</scope>
    <source>
        <strain evidence="1 2">YS-25</strain>
    </source>
</reference>
<dbReference type="OrthoDB" id="827255at2"/>
<evidence type="ECO:0000313" key="1">
    <source>
        <dbReference type="EMBL" id="RKD18003.1"/>
    </source>
</evidence>
<dbReference type="InterPro" id="IPR020271">
    <property type="entry name" value="Uncharacterised_MJ1172"/>
</dbReference>
<dbReference type="Pfam" id="PF10884">
    <property type="entry name" value="DUF2683"/>
    <property type="match status" value="1"/>
</dbReference>
<organism evidence="1 2">
    <name type="scientific">Pelobium manganitolerans</name>
    <dbReference type="NCBI Taxonomy" id="1842495"/>
    <lineage>
        <taxon>Bacteria</taxon>
        <taxon>Pseudomonadati</taxon>
        <taxon>Bacteroidota</taxon>
        <taxon>Sphingobacteriia</taxon>
        <taxon>Sphingobacteriales</taxon>
        <taxon>Sphingobacteriaceae</taxon>
        <taxon>Pelobium</taxon>
    </lineage>
</organism>
<name>A0A419S8D3_9SPHI</name>
<dbReference type="EMBL" id="MBTA01000006">
    <property type="protein sequence ID" value="RKD18003.1"/>
    <property type="molecule type" value="Genomic_DNA"/>
</dbReference>